<dbReference type="PROSITE" id="PS50238">
    <property type="entry name" value="RHOGAP"/>
    <property type="match status" value="1"/>
</dbReference>
<dbReference type="STRING" id="199890.A0A182PU66"/>
<dbReference type="Proteomes" id="UP000075885">
    <property type="component" value="Unassembled WGS sequence"/>
</dbReference>
<dbReference type="GO" id="GO:0007165">
    <property type="term" value="P:signal transduction"/>
    <property type="evidence" value="ECO:0007669"/>
    <property type="project" value="InterPro"/>
</dbReference>
<dbReference type="InterPro" id="IPR008936">
    <property type="entry name" value="Rho_GTPase_activation_prot"/>
</dbReference>
<dbReference type="PANTHER" id="PTHR12552">
    <property type="entry name" value="OLIGOPHRENIN 1"/>
    <property type="match status" value="1"/>
</dbReference>
<dbReference type="SUPFAM" id="SSF103657">
    <property type="entry name" value="BAR/IMD domain-like"/>
    <property type="match status" value="1"/>
</dbReference>
<dbReference type="EnsemblMetazoa" id="AEPI010502-RA">
    <property type="protein sequence ID" value="AEPI010502-PA"/>
    <property type="gene ID" value="AEPI010502"/>
</dbReference>
<dbReference type="Gene3D" id="1.10.555.10">
    <property type="entry name" value="Rho GTPase activation protein"/>
    <property type="match status" value="1"/>
</dbReference>
<protein>
    <recommendedName>
        <fullName evidence="2">Rho-GAP domain-containing protein</fullName>
    </recommendedName>
</protein>
<dbReference type="PANTHER" id="PTHR12552:SF1">
    <property type="entry name" value="RHO GTPASE-ACTIVATING PROTEIN GRAF"/>
    <property type="match status" value="1"/>
</dbReference>
<keyword evidence="1" id="KW-0175">Coiled coil</keyword>
<dbReference type="Pfam" id="PF16746">
    <property type="entry name" value="BAR_3"/>
    <property type="match status" value="1"/>
</dbReference>
<dbReference type="InterPro" id="IPR000198">
    <property type="entry name" value="RhoGAP_dom"/>
</dbReference>
<dbReference type="Pfam" id="PF00620">
    <property type="entry name" value="RhoGAP"/>
    <property type="match status" value="1"/>
</dbReference>
<evidence type="ECO:0000256" key="1">
    <source>
        <dbReference type="SAM" id="Coils"/>
    </source>
</evidence>
<evidence type="ECO:0000313" key="3">
    <source>
        <dbReference type="EnsemblMetazoa" id="AEPI010502-PA"/>
    </source>
</evidence>
<dbReference type="GO" id="GO:0005096">
    <property type="term" value="F:GTPase activator activity"/>
    <property type="evidence" value="ECO:0007669"/>
    <property type="project" value="InterPro"/>
</dbReference>
<feature type="domain" description="Rho-GAP" evidence="2">
    <location>
        <begin position="171"/>
        <end position="316"/>
    </location>
</feature>
<feature type="coiled-coil region" evidence="1">
    <location>
        <begin position="68"/>
        <end position="109"/>
    </location>
</feature>
<dbReference type="Gene3D" id="1.20.1270.60">
    <property type="entry name" value="Arfaptin homology (AH) domain/BAR domain"/>
    <property type="match status" value="1"/>
</dbReference>
<proteinExistence type="predicted"/>
<accession>A0A182PU66</accession>
<dbReference type="SUPFAM" id="SSF48350">
    <property type="entry name" value="GTPase activation domain, GAP"/>
    <property type="match status" value="1"/>
</dbReference>
<dbReference type="InterPro" id="IPR004148">
    <property type="entry name" value="BAR_dom"/>
</dbReference>
<evidence type="ECO:0000259" key="2">
    <source>
        <dbReference type="PROSITE" id="PS50238"/>
    </source>
</evidence>
<organism evidence="3 4">
    <name type="scientific">Anopheles epiroticus</name>
    <dbReference type="NCBI Taxonomy" id="199890"/>
    <lineage>
        <taxon>Eukaryota</taxon>
        <taxon>Metazoa</taxon>
        <taxon>Ecdysozoa</taxon>
        <taxon>Arthropoda</taxon>
        <taxon>Hexapoda</taxon>
        <taxon>Insecta</taxon>
        <taxon>Pterygota</taxon>
        <taxon>Neoptera</taxon>
        <taxon>Endopterygota</taxon>
        <taxon>Diptera</taxon>
        <taxon>Nematocera</taxon>
        <taxon>Culicoidea</taxon>
        <taxon>Culicidae</taxon>
        <taxon>Anophelinae</taxon>
        <taxon>Anopheles</taxon>
    </lineage>
</organism>
<reference evidence="3" key="2">
    <citation type="submission" date="2020-05" db="UniProtKB">
        <authorList>
            <consortium name="EnsemblMetazoa"/>
        </authorList>
    </citation>
    <scope>IDENTIFICATION</scope>
    <source>
        <strain evidence="3">Epiroticus2</strain>
    </source>
</reference>
<dbReference type="VEuPathDB" id="VectorBase:AEPI010502"/>
<reference evidence="4" key="1">
    <citation type="submission" date="2013-03" db="EMBL/GenBank/DDBJ databases">
        <title>The Genome Sequence of Anopheles epiroticus epiroticus2.</title>
        <authorList>
            <consortium name="The Broad Institute Genomics Platform"/>
            <person name="Neafsey D.E."/>
            <person name="Howell P."/>
            <person name="Walker B."/>
            <person name="Young S.K."/>
            <person name="Zeng Q."/>
            <person name="Gargeya S."/>
            <person name="Fitzgerald M."/>
            <person name="Haas B."/>
            <person name="Abouelleil A."/>
            <person name="Allen A.W."/>
            <person name="Alvarado L."/>
            <person name="Arachchi H.M."/>
            <person name="Berlin A.M."/>
            <person name="Chapman S.B."/>
            <person name="Gainer-Dewar J."/>
            <person name="Goldberg J."/>
            <person name="Griggs A."/>
            <person name="Gujja S."/>
            <person name="Hansen M."/>
            <person name="Howarth C."/>
            <person name="Imamovic A."/>
            <person name="Ireland A."/>
            <person name="Larimer J."/>
            <person name="McCowan C."/>
            <person name="Murphy C."/>
            <person name="Pearson M."/>
            <person name="Poon T.W."/>
            <person name="Priest M."/>
            <person name="Roberts A."/>
            <person name="Saif S."/>
            <person name="Shea T."/>
            <person name="Sisk P."/>
            <person name="Sykes S."/>
            <person name="Wortman J."/>
            <person name="Nusbaum C."/>
            <person name="Birren B."/>
        </authorList>
    </citation>
    <scope>NUCLEOTIDE SEQUENCE [LARGE SCALE GENOMIC DNA]</scope>
    <source>
        <strain evidence="4">Epiroticus2</strain>
    </source>
</reference>
<dbReference type="GO" id="GO:0005737">
    <property type="term" value="C:cytoplasm"/>
    <property type="evidence" value="ECO:0007669"/>
    <property type="project" value="InterPro"/>
</dbReference>
<dbReference type="InterPro" id="IPR047234">
    <property type="entry name" value="GRAF_fam"/>
</dbReference>
<evidence type="ECO:0000313" key="4">
    <source>
        <dbReference type="Proteomes" id="UP000075885"/>
    </source>
</evidence>
<dbReference type="SMART" id="SM00324">
    <property type="entry name" value="RhoGAP"/>
    <property type="match status" value="1"/>
</dbReference>
<dbReference type="InterPro" id="IPR027267">
    <property type="entry name" value="AH/BAR_dom_sf"/>
</dbReference>
<dbReference type="AlphaFoldDB" id="A0A182PU66"/>
<sequence length="316" mass="37093">MSSKKSSPAVIEADASLGMLEREYLRESLSYVLSIQEVQERIKFEFVEIILRFIQDWLVFYRLGHEVAEDAKEYLSDLQLKVQKTRENFDETRQKAQELKNKYMDSKLKPDSDFTKQGYLYLMEKKFTVVTWSKFYCTYKKQSKEFSMLQYNQMSGRATNLTQSTKSSEDSTLDEAGFAFVKKCIDVLEQRGLEEEGLYRIGGVSTKINKLLQLGLDRKKTEKERLSFFQDEHEGRHGDILESKTIASALKQYLRNLSEPLMTFRLHHAFISAAKQETRLQRINEVHQLVYKLPKNRLDMLDMFGDQTNQDGWKEC</sequence>
<name>A0A182PU66_9DIPT</name>
<keyword evidence="4" id="KW-1185">Reference proteome</keyword>